<name>A0A7X6LZP2_9NOCA</name>
<dbReference type="RefSeq" id="WP_040723718.1">
    <property type="nucleotide sequence ID" value="NZ_CAWPHS010000011.1"/>
</dbReference>
<protein>
    <submittedName>
        <fullName evidence="1">Uncharacterized protein</fullName>
    </submittedName>
</protein>
<organism evidence="1 2">
    <name type="scientific">Nocardia veterana</name>
    <dbReference type="NCBI Taxonomy" id="132249"/>
    <lineage>
        <taxon>Bacteria</taxon>
        <taxon>Bacillati</taxon>
        <taxon>Actinomycetota</taxon>
        <taxon>Actinomycetes</taxon>
        <taxon>Mycobacteriales</taxon>
        <taxon>Nocardiaceae</taxon>
        <taxon>Nocardia</taxon>
    </lineage>
</organism>
<keyword evidence="2" id="KW-1185">Reference proteome</keyword>
<sequence>MTAEQSLTARLDPAGVGITRETVDKFVETLTLTAPQAWTLCDILPPAEQMDHQWWDNAPAQLAAVIRAKAREPHHRERWGVDHDDLAEICESLPPATAVALVDAIIRARSMPADYVKALRAVGLLH</sequence>
<dbReference type="Proteomes" id="UP000523447">
    <property type="component" value="Unassembled WGS sequence"/>
</dbReference>
<dbReference type="EMBL" id="JAAXPE010000019">
    <property type="protein sequence ID" value="NKY87527.1"/>
    <property type="molecule type" value="Genomic_DNA"/>
</dbReference>
<gene>
    <name evidence="1" type="ORF">HGA07_18050</name>
</gene>
<reference evidence="1 2" key="1">
    <citation type="submission" date="2020-04" db="EMBL/GenBank/DDBJ databases">
        <title>MicrobeNet Type strains.</title>
        <authorList>
            <person name="Nicholson A.C."/>
        </authorList>
    </citation>
    <scope>NUCLEOTIDE SEQUENCE [LARGE SCALE GENOMIC DNA]</scope>
    <source>
        <strain evidence="1 2">DSM 44445</strain>
    </source>
</reference>
<evidence type="ECO:0000313" key="2">
    <source>
        <dbReference type="Proteomes" id="UP000523447"/>
    </source>
</evidence>
<accession>A0A7X6LZP2</accession>
<comment type="caution">
    <text evidence="1">The sequence shown here is derived from an EMBL/GenBank/DDBJ whole genome shotgun (WGS) entry which is preliminary data.</text>
</comment>
<dbReference type="AlphaFoldDB" id="A0A7X6LZP2"/>
<evidence type="ECO:0000313" key="1">
    <source>
        <dbReference type="EMBL" id="NKY87527.1"/>
    </source>
</evidence>
<proteinExistence type="predicted"/>